<dbReference type="Proteomes" id="UP001597273">
    <property type="component" value="Unassembled WGS sequence"/>
</dbReference>
<dbReference type="Pfam" id="PF14300">
    <property type="entry name" value="DMP19"/>
    <property type="match status" value="1"/>
</dbReference>
<dbReference type="InterPro" id="IPR025402">
    <property type="entry name" value="DMP19_C"/>
</dbReference>
<dbReference type="RefSeq" id="WP_204891778.1">
    <property type="nucleotide sequence ID" value="NZ_JBHUFW010000005.1"/>
</dbReference>
<reference evidence="3" key="1">
    <citation type="journal article" date="2019" name="Int. J. Syst. Evol. Microbiol.">
        <title>The Global Catalogue of Microorganisms (GCM) 10K type strain sequencing project: providing services to taxonomists for standard genome sequencing and annotation.</title>
        <authorList>
            <consortium name="The Broad Institute Genomics Platform"/>
            <consortium name="The Broad Institute Genome Sequencing Center for Infectious Disease"/>
            <person name="Wu L."/>
            <person name="Ma J."/>
        </authorList>
    </citation>
    <scope>NUCLEOTIDE SEQUENCE [LARGE SCALE GENOMIC DNA]</scope>
    <source>
        <strain evidence="3">CGMCC 1.15475</strain>
    </source>
</reference>
<accession>A0ABW4QH27</accession>
<keyword evidence="3" id="KW-1185">Reference proteome</keyword>
<protein>
    <recommendedName>
        <fullName evidence="1">DNA mimic protein DMP19 C-terminal domain-containing protein</fullName>
    </recommendedName>
</protein>
<organism evidence="2 3">
    <name type="scientific">Planococcus chinensis</name>
    <dbReference type="NCBI Taxonomy" id="272917"/>
    <lineage>
        <taxon>Bacteria</taxon>
        <taxon>Bacillati</taxon>
        <taxon>Bacillota</taxon>
        <taxon>Bacilli</taxon>
        <taxon>Bacillales</taxon>
        <taxon>Caryophanaceae</taxon>
        <taxon>Planococcus</taxon>
    </lineage>
</organism>
<comment type="caution">
    <text evidence="2">The sequence shown here is derived from an EMBL/GenBank/DDBJ whole genome shotgun (WGS) entry which is preliminary data.</text>
</comment>
<sequence length="145" mass="16121">MEKNSIDKDKAWNEVIGVLSNLEYPSGEEVLDDAYLAFHYYSEMESGGHEILLNWFSGDMKGTDFGLRLIAALEKIGAAGYAAIEGEYGATLLQRYIALENGEGSEEAFYEAVEQADNAYYALDGKLAELLAEYFLEIHEAATRK</sequence>
<proteinExistence type="predicted"/>
<evidence type="ECO:0000313" key="3">
    <source>
        <dbReference type="Proteomes" id="UP001597273"/>
    </source>
</evidence>
<dbReference type="EMBL" id="JBHUFW010000005">
    <property type="protein sequence ID" value="MFD1862868.1"/>
    <property type="molecule type" value="Genomic_DNA"/>
</dbReference>
<name>A0ABW4QH27_9BACL</name>
<evidence type="ECO:0000259" key="1">
    <source>
        <dbReference type="Pfam" id="PF14300"/>
    </source>
</evidence>
<evidence type="ECO:0000313" key="2">
    <source>
        <dbReference type="EMBL" id="MFD1862868.1"/>
    </source>
</evidence>
<feature type="domain" description="DNA mimic protein DMP19 C-terminal" evidence="1">
    <location>
        <begin position="33"/>
        <end position="135"/>
    </location>
</feature>
<gene>
    <name evidence="2" type="ORF">ACFSDB_07985</name>
</gene>